<organism evidence="1">
    <name type="scientific">Kitasatospora sp. CMC57</name>
    <dbReference type="NCBI Taxonomy" id="3231513"/>
    <lineage>
        <taxon>Bacteria</taxon>
        <taxon>Bacillati</taxon>
        <taxon>Actinomycetota</taxon>
        <taxon>Actinomycetes</taxon>
        <taxon>Kitasatosporales</taxon>
        <taxon>Streptomycetaceae</taxon>
        <taxon>Kitasatospora</taxon>
    </lineage>
</organism>
<protein>
    <submittedName>
        <fullName evidence="1">Uncharacterized protein</fullName>
    </submittedName>
</protein>
<accession>A0AB33JQW5</accession>
<reference evidence="1" key="1">
    <citation type="submission" date="2024-07" db="EMBL/GenBank/DDBJ databases">
        <title>Complete genome sequences of cellulolytic bacteria, Kitasatospora sp. CMC57 and Streptomyces sp. CMC78, isolated from Japanese agricultural soil.</title>
        <authorList>
            <person name="Hashimoto T."/>
            <person name="Ito M."/>
            <person name="Iwamoto M."/>
            <person name="Fukahori D."/>
            <person name="Shoda T."/>
            <person name="Sakoda M."/>
            <person name="Morohoshi T."/>
            <person name="Mitsuboshi M."/>
            <person name="Nishizawa T."/>
        </authorList>
    </citation>
    <scope>NUCLEOTIDE SEQUENCE</scope>
    <source>
        <strain evidence="1">CMC57</strain>
    </source>
</reference>
<dbReference type="AlphaFoldDB" id="A0AB33JQW5"/>
<name>A0AB33JQW5_9ACTN</name>
<dbReference type="EMBL" id="AP035881">
    <property type="protein sequence ID" value="BFP43856.1"/>
    <property type="molecule type" value="Genomic_DNA"/>
</dbReference>
<evidence type="ECO:0000313" key="1">
    <source>
        <dbReference type="EMBL" id="BFP43856.1"/>
    </source>
</evidence>
<gene>
    <name evidence="1" type="ORF">KCMC57_02240</name>
</gene>
<proteinExistence type="predicted"/>
<sequence>MYVRPAAAVAGRSASVLPSRASTATTKAIQGYERVRLMEGPFEGGVPAGTGEGAAVQRHGGGGGSALGLVDTADTPPFVSAACREC</sequence>